<dbReference type="PANTHER" id="PTHR36838">
    <property type="entry name" value="AUXIN EFFLUX CARRIER FAMILY PROTEIN"/>
    <property type="match status" value="1"/>
</dbReference>
<dbReference type="NCBIfam" id="NF007384">
    <property type="entry name" value="PRK09903.1"/>
    <property type="match status" value="1"/>
</dbReference>
<comment type="subcellular location">
    <subcellularLocation>
        <location evidence="1">Cell membrane</location>
        <topology evidence="1">Multi-pass membrane protein</topology>
    </subcellularLocation>
</comment>
<evidence type="ECO:0000256" key="4">
    <source>
        <dbReference type="ARBA" id="ARBA00022475"/>
    </source>
</evidence>
<dbReference type="EMBL" id="CP009706">
    <property type="protein sequence ID" value="AIU72590.1"/>
    <property type="molecule type" value="Genomic_DNA"/>
</dbReference>
<evidence type="ECO:0000256" key="6">
    <source>
        <dbReference type="ARBA" id="ARBA00022989"/>
    </source>
</evidence>
<feature type="transmembrane region" description="Helical" evidence="8">
    <location>
        <begin position="6"/>
        <end position="23"/>
    </location>
</feature>
<dbReference type="InterPro" id="IPR004776">
    <property type="entry name" value="Mem_transp_PIN-like"/>
</dbReference>
<sequence length="320" mass="34711">MFHIFMVDLVPIFIIMTLGYISGKRSSFTETQAKAFNKMVLTYALPAALFVSITKSNRAEIFQDSTLTLVSTIVLVVLFMLSYFSCKYIFKRTKPESAVCALIAGSPTVGFLGFAVLEPIYGTGTATGLVVAIVAIIVNAITIPLGLFLLGPQSSANSSDTSKLSALYSALKEPVVWAPVLAVCLVMLDIHFPPILDPTFDLIAKANAGVAVFAAGLTLSAHKFEFDREIVFNTFYRLILTPAIILVAGIMFGIQTEKLQMLVLIAALPPAFSGIIIASRYDTYVRTGTSSLAVSTIMFVITAPMWIYLTQSEYIISLLK</sequence>
<dbReference type="PANTHER" id="PTHR36838:SF1">
    <property type="entry name" value="SLR1864 PROTEIN"/>
    <property type="match status" value="1"/>
</dbReference>
<protein>
    <recommendedName>
        <fullName evidence="11">Transporter YfdV</fullName>
    </recommendedName>
</protein>
<dbReference type="InterPro" id="IPR038770">
    <property type="entry name" value="Na+/solute_symporter_sf"/>
</dbReference>
<evidence type="ECO:0000256" key="7">
    <source>
        <dbReference type="ARBA" id="ARBA00023136"/>
    </source>
</evidence>
<dbReference type="GO" id="GO:0055085">
    <property type="term" value="P:transmembrane transport"/>
    <property type="evidence" value="ECO:0007669"/>
    <property type="project" value="InterPro"/>
</dbReference>
<evidence type="ECO:0000313" key="9">
    <source>
        <dbReference type="EMBL" id="AIU72590.1"/>
    </source>
</evidence>
<feature type="transmembrane region" description="Helical" evidence="8">
    <location>
        <begin position="260"/>
        <end position="278"/>
    </location>
</feature>
<gene>
    <name evidence="9" type="ORF">AT03_09465</name>
</gene>
<dbReference type="RefSeq" id="WP_025801811.1">
    <property type="nucleotide sequence ID" value="NZ_CP009706.1"/>
</dbReference>
<feature type="transmembrane region" description="Helical" evidence="8">
    <location>
        <begin position="66"/>
        <end position="86"/>
    </location>
</feature>
<name>A0A097R1I9_HAFAL</name>
<feature type="transmembrane region" description="Helical" evidence="8">
    <location>
        <begin position="202"/>
        <end position="222"/>
    </location>
</feature>
<evidence type="ECO:0008006" key="11">
    <source>
        <dbReference type="Google" id="ProtNLM"/>
    </source>
</evidence>
<comment type="similarity">
    <text evidence="2">Belongs to the auxin efflux carrier (TC 2.A.69) family.</text>
</comment>
<organism evidence="9 10">
    <name type="scientific">Hafnia alvei FB1</name>
    <dbReference type="NCBI Taxonomy" id="1453496"/>
    <lineage>
        <taxon>Bacteria</taxon>
        <taxon>Pseudomonadati</taxon>
        <taxon>Pseudomonadota</taxon>
        <taxon>Gammaproteobacteria</taxon>
        <taxon>Enterobacterales</taxon>
        <taxon>Hafniaceae</taxon>
        <taxon>Hafnia</taxon>
    </lineage>
</organism>
<feature type="transmembrane region" description="Helical" evidence="8">
    <location>
        <begin position="290"/>
        <end position="309"/>
    </location>
</feature>
<keyword evidence="4" id="KW-1003">Cell membrane</keyword>
<dbReference type="HOGENOM" id="CLU_056175_0_0_6"/>
<accession>A0A097R1I9</accession>
<feature type="transmembrane region" description="Helical" evidence="8">
    <location>
        <begin position="35"/>
        <end position="54"/>
    </location>
</feature>
<keyword evidence="6 8" id="KW-1133">Transmembrane helix</keyword>
<evidence type="ECO:0000256" key="8">
    <source>
        <dbReference type="SAM" id="Phobius"/>
    </source>
</evidence>
<proteinExistence type="inferred from homology"/>
<evidence type="ECO:0000313" key="10">
    <source>
        <dbReference type="Proteomes" id="UP000029986"/>
    </source>
</evidence>
<dbReference type="Proteomes" id="UP000029986">
    <property type="component" value="Chromosome"/>
</dbReference>
<dbReference type="OrthoDB" id="109606at2"/>
<dbReference type="KEGG" id="hav:AT03_09465"/>
<keyword evidence="5 8" id="KW-0812">Transmembrane</keyword>
<dbReference type="PATRIC" id="fig|1453496.5.peg.1899"/>
<reference evidence="9 10" key="1">
    <citation type="journal article" date="2014" name="Gut Pathog.">
        <title>Gene clusters of Hafnia alvei strain FB1 important in survival and pathogenesis: a draft genome perspective.</title>
        <authorList>
            <person name="Tan J.Y."/>
            <person name="Yin W.F."/>
            <person name="Chan K.G."/>
        </authorList>
    </citation>
    <scope>NUCLEOTIDE SEQUENCE [LARGE SCALE GENOMIC DNA]</scope>
    <source>
        <strain evidence="9 10">FB1</strain>
    </source>
</reference>
<keyword evidence="3" id="KW-0813">Transport</keyword>
<feature type="transmembrane region" description="Helical" evidence="8">
    <location>
        <begin position="175"/>
        <end position="196"/>
    </location>
</feature>
<dbReference type="AlphaFoldDB" id="A0A097R1I9"/>
<evidence type="ECO:0000256" key="5">
    <source>
        <dbReference type="ARBA" id="ARBA00022692"/>
    </source>
</evidence>
<dbReference type="Pfam" id="PF03547">
    <property type="entry name" value="Mem_trans"/>
    <property type="match status" value="1"/>
</dbReference>
<keyword evidence="7 8" id="KW-0472">Membrane</keyword>
<dbReference type="GO" id="GO:0005886">
    <property type="term" value="C:plasma membrane"/>
    <property type="evidence" value="ECO:0007669"/>
    <property type="project" value="UniProtKB-SubCell"/>
</dbReference>
<feature type="transmembrane region" description="Helical" evidence="8">
    <location>
        <begin position="129"/>
        <end position="150"/>
    </location>
</feature>
<feature type="transmembrane region" description="Helical" evidence="8">
    <location>
        <begin position="234"/>
        <end position="254"/>
    </location>
</feature>
<keyword evidence="10" id="KW-1185">Reference proteome</keyword>
<dbReference type="eggNOG" id="COG0679">
    <property type="taxonomic scope" value="Bacteria"/>
</dbReference>
<evidence type="ECO:0000256" key="2">
    <source>
        <dbReference type="ARBA" id="ARBA00010145"/>
    </source>
</evidence>
<dbReference type="Gene3D" id="1.20.1530.20">
    <property type="match status" value="1"/>
</dbReference>
<feature type="transmembrane region" description="Helical" evidence="8">
    <location>
        <begin position="98"/>
        <end position="117"/>
    </location>
</feature>
<evidence type="ECO:0000256" key="3">
    <source>
        <dbReference type="ARBA" id="ARBA00022448"/>
    </source>
</evidence>
<evidence type="ECO:0000256" key="1">
    <source>
        <dbReference type="ARBA" id="ARBA00004651"/>
    </source>
</evidence>